<dbReference type="InterPro" id="IPR015895">
    <property type="entry name" value="4pyrrol_synth_GluRdtase_N"/>
</dbReference>
<comment type="subunit">
    <text evidence="8">Homodimer.</text>
</comment>
<evidence type="ECO:0000259" key="14">
    <source>
        <dbReference type="Pfam" id="PF01488"/>
    </source>
</evidence>
<feature type="binding site" evidence="8 10">
    <location>
        <begin position="96"/>
        <end position="98"/>
    </location>
    <ligand>
        <name>substrate</name>
    </ligand>
</feature>
<evidence type="ECO:0000256" key="12">
    <source>
        <dbReference type="PIRSR" id="PIRSR000445-4"/>
    </source>
</evidence>
<dbReference type="InterPro" id="IPR015896">
    <property type="entry name" value="4pyrrol_synth_GluRdtase_dimer"/>
</dbReference>
<feature type="binding site" evidence="8 10">
    <location>
        <position position="102"/>
    </location>
    <ligand>
        <name>substrate</name>
    </ligand>
</feature>
<dbReference type="EMBL" id="JACHMK010000001">
    <property type="protein sequence ID" value="MBB6335698.1"/>
    <property type="molecule type" value="Genomic_DNA"/>
</dbReference>
<accession>A0A923E436</accession>
<evidence type="ECO:0000313" key="16">
    <source>
        <dbReference type="EMBL" id="MBB6335698.1"/>
    </source>
</evidence>
<feature type="domain" description="Glutamyl-tRNA reductase N-terminal" evidence="15">
    <location>
        <begin position="19"/>
        <end position="138"/>
    </location>
</feature>
<evidence type="ECO:0000256" key="3">
    <source>
        <dbReference type="ARBA" id="ARBA00012970"/>
    </source>
</evidence>
<keyword evidence="4 8" id="KW-0521">NADP</keyword>
<feature type="binding site" evidence="8 11">
    <location>
        <begin position="171"/>
        <end position="176"/>
    </location>
    <ligand>
        <name>NADP(+)</name>
        <dbReference type="ChEBI" id="CHEBI:58349"/>
    </ligand>
</feature>
<comment type="function">
    <text evidence="8">Catalyzes the NADPH-dependent reduction of glutamyl-tRNA(Glu) to glutamate 1-semialdehyde (GSA).</text>
</comment>
<feature type="site" description="Important for activity" evidence="8 12">
    <location>
        <position position="81"/>
    </location>
</feature>
<reference evidence="16" key="1">
    <citation type="submission" date="2020-08" db="EMBL/GenBank/DDBJ databases">
        <title>Sequencing the genomes of 1000 actinobacteria strains.</title>
        <authorList>
            <person name="Klenk H.-P."/>
        </authorList>
    </citation>
    <scope>NUCLEOTIDE SEQUENCE</scope>
    <source>
        <strain evidence="16">DSM 10695</strain>
    </source>
</reference>
<evidence type="ECO:0000256" key="8">
    <source>
        <dbReference type="HAMAP-Rule" id="MF_00087"/>
    </source>
</evidence>
<dbReference type="PIRSF" id="PIRSF000445">
    <property type="entry name" value="4pyrrol_synth_GluRdtase"/>
    <property type="match status" value="1"/>
</dbReference>
<sequence>MGIHLLSASHSNRGLNDVAAASVAVPAILDAHLAEGALDGAILLSTCNRVEILVDSESFPAALADDLPGVRALSGVDAAEHLFRVACGLDSMVVGEREIVGQVRRAADEAGRKGRLTPSLSRLVQSASAVSRRVAAATGLAGRGRSIVEVALAIAEESLGPLRGLSAVLIGTGSYAGASVAALRDRGVADIRVHSASGRAEAFSEGHGTRPVGAHELPEALIGADLVLACRGNGQPVLSAADLDEAMSARRGRRLVILDLALRPDVAPAETLPEGIRRIDLDAVAKRLPEVERAELEAAERIVARAVRDFAHESEGHGVDAAVVELRARVDAVLEEETAALAHLAPAERERAARALRHFAARLLDVPCRRARAAVADGNAAGYLEGIDLVLGIGGNGR</sequence>
<organism evidence="16 17">
    <name type="scientific">Schaalia hyovaginalis</name>
    <dbReference type="NCBI Taxonomy" id="29316"/>
    <lineage>
        <taxon>Bacteria</taxon>
        <taxon>Bacillati</taxon>
        <taxon>Actinomycetota</taxon>
        <taxon>Actinomycetes</taxon>
        <taxon>Actinomycetales</taxon>
        <taxon>Actinomycetaceae</taxon>
        <taxon>Schaalia</taxon>
    </lineage>
</organism>
<dbReference type="HAMAP" id="MF_00087">
    <property type="entry name" value="Glu_tRNA_reductase"/>
    <property type="match status" value="1"/>
</dbReference>
<dbReference type="Pfam" id="PF00745">
    <property type="entry name" value="GlutR_dimer"/>
    <property type="match status" value="1"/>
</dbReference>
<dbReference type="Pfam" id="PF01488">
    <property type="entry name" value="Shikimate_DH"/>
    <property type="match status" value="1"/>
</dbReference>
<gene>
    <name evidence="8" type="primary">hemA</name>
    <name evidence="16" type="ORF">HD592_002263</name>
</gene>
<dbReference type="InterPro" id="IPR036291">
    <property type="entry name" value="NAD(P)-bd_dom_sf"/>
</dbReference>
<feature type="domain" description="Tetrapyrrole biosynthesis glutamyl-tRNA reductase dimerisation" evidence="13">
    <location>
        <begin position="298"/>
        <end position="385"/>
    </location>
</feature>
<dbReference type="InterPro" id="IPR000343">
    <property type="entry name" value="4pyrrol_synth_GluRdtase"/>
</dbReference>
<feature type="domain" description="Quinate/shikimate 5-dehydrogenase/glutamyl-tRNA reductase" evidence="14">
    <location>
        <begin position="154"/>
        <end position="284"/>
    </location>
</feature>
<dbReference type="PROSITE" id="PS00747">
    <property type="entry name" value="GLUTR"/>
    <property type="match status" value="1"/>
</dbReference>
<evidence type="ECO:0000256" key="10">
    <source>
        <dbReference type="PIRSR" id="PIRSR000445-2"/>
    </source>
</evidence>
<name>A0A923E436_9ACTO</name>
<dbReference type="InterPro" id="IPR036343">
    <property type="entry name" value="GluRdtase_N_sf"/>
</dbReference>
<evidence type="ECO:0000256" key="6">
    <source>
        <dbReference type="ARBA" id="ARBA00023244"/>
    </source>
</evidence>
<dbReference type="SUPFAM" id="SSF51735">
    <property type="entry name" value="NAD(P)-binding Rossmann-fold domains"/>
    <property type="match status" value="1"/>
</dbReference>
<dbReference type="GO" id="GO:0050661">
    <property type="term" value="F:NADP binding"/>
    <property type="evidence" value="ECO:0007669"/>
    <property type="project" value="InterPro"/>
</dbReference>
<evidence type="ECO:0000256" key="7">
    <source>
        <dbReference type="ARBA" id="ARBA00047464"/>
    </source>
</evidence>
<dbReference type="EC" id="1.2.1.70" evidence="3 8"/>
<proteinExistence type="inferred from homology"/>
<evidence type="ECO:0000256" key="2">
    <source>
        <dbReference type="ARBA" id="ARBA00005916"/>
    </source>
</evidence>
<comment type="similarity">
    <text evidence="2 8">Belongs to the glutamyl-tRNA reductase family.</text>
</comment>
<dbReference type="InterPro" id="IPR018214">
    <property type="entry name" value="GluRdtase_CS"/>
</dbReference>
<comment type="caution">
    <text evidence="16">The sequence shown here is derived from an EMBL/GenBank/DDBJ whole genome shotgun (WGS) entry which is preliminary data.</text>
</comment>
<dbReference type="InterPro" id="IPR006151">
    <property type="entry name" value="Shikm_DH/Glu-tRNA_Rdtase"/>
</dbReference>
<dbReference type="Gene3D" id="3.30.460.30">
    <property type="entry name" value="Glutamyl-tRNA reductase, N-terminal domain"/>
    <property type="match status" value="1"/>
</dbReference>
<feature type="binding site" evidence="8 10">
    <location>
        <begin position="46"/>
        <end position="49"/>
    </location>
    <ligand>
        <name>substrate</name>
    </ligand>
</feature>
<dbReference type="Gene3D" id="3.40.50.720">
    <property type="entry name" value="NAD(P)-binding Rossmann-like Domain"/>
    <property type="match status" value="1"/>
</dbReference>
<dbReference type="PANTHER" id="PTHR43013:SF1">
    <property type="entry name" value="GLUTAMYL-TRNA REDUCTASE"/>
    <property type="match status" value="1"/>
</dbReference>
<evidence type="ECO:0000313" key="17">
    <source>
        <dbReference type="Proteomes" id="UP000617426"/>
    </source>
</evidence>
<keyword evidence="6 8" id="KW-0627">Porphyrin biosynthesis</keyword>
<dbReference type="AlphaFoldDB" id="A0A923E436"/>
<comment type="domain">
    <text evidence="8">Possesses an unusual extended V-shaped dimeric structure with each monomer consisting of three distinct domains arranged along a curved 'spinal' alpha-helix. The N-terminal catalytic domain specifically recognizes the glutamate moiety of the substrate. The second domain is the NADPH-binding domain, and the third C-terminal domain is responsible for dimerization.</text>
</comment>
<dbReference type="GO" id="GO:0008883">
    <property type="term" value="F:glutamyl-tRNA reductase activity"/>
    <property type="evidence" value="ECO:0007669"/>
    <property type="project" value="UniProtKB-UniRule"/>
</dbReference>
<keyword evidence="17" id="KW-1185">Reference proteome</keyword>
<evidence type="ECO:0000256" key="4">
    <source>
        <dbReference type="ARBA" id="ARBA00022857"/>
    </source>
</evidence>
<dbReference type="Proteomes" id="UP000617426">
    <property type="component" value="Unassembled WGS sequence"/>
</dbReference>
<comment type="pathway">
    <text evidence="1 8">Porphyrin-containing compound metabolism; protoporphyrin-IX biosynthesis; 5-aminolevulinate from L-glutamyl-tRNA(Glu): step 1/2.</text>
</comment>
<evidence type="ECO:0000256" key="5">
    <source>
        <dbReference type="ARBA" id="ARBA00023002"/>
    </source>
</evidence>
<dbReference type="Pfam" id="PF05201">
    <property type="entry name" value="GlutR_N"/>
    <property type="match status" value="1"/>
</dbReference>
<evidence type="ECO:0000256" key="1">
    <source>
        <dbReference type="ARBA" id="ARBA00005059"/>
    </source>
</evidence>
<evidence type="ECO:0000256" key="11">
    <source>
        <dbReference type="PIRSR" id="PIRSR000445-3"/>
    </source>
</evidence>
<feature type="binding site" evidence="8 10">
    <location>
        <position position="91"/>
    </location>
    <ligand>
        <name>substrate</name>
    </ligand>
</feature>
<dbReference type="GO" id="GO:0019353">
    <property type="term" value="P:protoporphyrinogen IX biosynthetic process from glutamate"/>
    <property type="evidence" value="ECO:0007669"/>
    <property type="project" value="TreeGrafter"/>
</dbReference>
<evidence type="ECO:0000259" key="13">
    <source>
        <dbReference type="Pfam" id="PF00745"/>
    </source>
</evidence>
<comment type="catalytic activity">
    <reaction evidence="7 8">
        <text>(S)-4-amino-5-oxopentanoate + tRNA(Glu) + NADP(+) = L-glutamyl-tRNA(Glu) + NADPH + H(+)</text>
        <dbReference type="Rhea" id="RHEA:12344"/>
        <dbReference type="Rhea" id="RHEA-COMP:9663"/>
        <dbReference type="Rhea" id="RHEA-COMP:9680"/>
        <dbReference type="ChEBI" id="CHEBI:15378"/>
        <dbReference type="ChEBI" id="CHEBI:57501"/>
        <dbReference type="ChEBI" id="CHEBI:57783"/>
        <dbReference type="ChEBI" id="CHEBI:58349"/>
        <dbReference type="ChEBI" id="CHEBI:78442"/>
        <dbReference type="ChEBI" id="CHEBI:78520"/>
        <dbReference type="EC" id="1.2.1.70"/>
    </reaction>
</comment>
<evidence type="ECO:0000256" key="9">
    <source>
        <dbReference type="PIRSR" id="PIRSR000445-1"/>
    </source>
</evidence>
<feature type="active site" description="Nucleophile" evidence="8 9">
    <location>
        <position position="47"/>
    </location>
</feature>
<comment type="miscellaneous">
    <text evidence="8">During catalysis, the active site Cys acts as a nucleophile attacking the alpha-carbonyl group of tRNA-bound glutamate with the formation of a thioester intermediate between enzyme and glutamate, and the concomitant release of tRNA(Glu). The thioester intermediate is finally reduced by direct hydride transfer from NADPH, to form the product GSA.</text>
</comment>
<dbReference type="SUPFAM" id="SSF69742">
    <property type="entry name" value="Glutamyl tRNA-reductase catalytic, N-terminal domain"/>
    <property type="match status" value="1"/>
</dbReference>
<protein>
    <recommendedName>
        <fullName evidence="3 8">Glutamyl-tRNA reductase</fullName>
        <shortName evidence="8">GluTR</shortName>
        <ecNumber evidence="3 8">1.2.1.70</ecNumber>
    </recommendedName>
</protein>
<dbReference type="PANTHER" id="PTHR43013">
    <property type="entry name" value="GLUTAMYL-TRNA REDUCTASE"/>
    <property type="match status" value="1"/>
</dbReference>
<evidence type="ECO:0000259" key="15">
    <source>
        <dbReference type="Pfam" id="PF05201"/>
    </source>
</evidence>
<keyword evidence="5 8" id="KW-0560">Oxidoreductase</keyword>
<dbReference type="RefSeq" id="WP_184454224.1">
    <property type="nucleotide sequence ID" value="NZ_JACHMK010000001.1"/>
</dbReference>